<reference evidence="2" key="1">
    <citation type="submission" date="2018-05" db="EMBL/GenBank/DDBJ databases">
        <authorList>
            <person name="Lanie J.A."/>
            <person name="Ng W.-L."/>
            <person name="Kazmierczak K.M."/>
            <person name="Andrzejewski T.M."/>
            <person name="Davidsen T.M."/>
            <person name="Wayne K.J."/>
            <person name="Tettelin H."/>
            <person name="Glass J.I."/>
            <person name="Rusch D."/>
            <person name="Podicherti R."/>
            <person name="Tsui H.-C.T."/>
            <person name="Winkler M.E."/>
        </authorList>
    </citation>
    <scope>NUCLEOTIDE SEQUENCE</scope>
</reference>
<evidence type="ECO:0000259" key="1">
    <source>
        <dbReference type="Pfam" id="PF00462"/>
    </source>
</evidence>
<gene>
    <name evidence="2" type="ORF">METZ01_LOCUS60124</name>
</gene>
<dbReference type="EMBL" id="UINC01003545">
    <property type="protein sequence ID" value="SVA07270.1"/>
    <property type="molecule type" value="Genomic_DNA"/>
</dbReference>
<protein>
    <recommendedName>
        <fullName evidence="1">Glutaredoxin domain-containing protein</fullName>
    </recommendedName>
</protein>
<dbReference type="Pfam" id="PF00462">
    <property type="entry name" value="Glutaredoxin"/>
    <property type="match status" value="1"/>
</dbReference>
<dbReference type="InterPro" id="IPR002109">
    <property type="entry name" value="Glutaredoxin"/>
</dbReference>
<dbReference type="SUPFAM" id="SSF52833">
    <property type="entry name" value="Thioredoxin-like"/>
    <property type="match status" value="1"/>
</dbReference>
<dbReference type="AlphaFoldDB" id="A0A381STF5"/>
<dbReference type="Gene3D" id="3.40.30.10">
    <property type="entry name" value="Glutaredoxin"/>
    <property type="match status" value="1"/>
</dbReference>
<dbReference type="InterPro" id="IPR036249">
    <property type="entry name" value="Thioredoxin-like_sf"/>
</dbReference>
<proteinExistence type="predicted"/>
<evidence type="ECO:0000313" key="2">
    <source>
        <dbReference type="EMBL" id="SVA07270.1"/>
    </source>
</evidence>
<dbReference type="PROSITE" id="PS51354">
    <property type="entry name" value="GLUTAREDOXIN_2"/>
    <property type="match status" value="1"/>
</dbReference>
<organism evidence="2">
    <name type="scientific">marine metagenome</name>
    <dbReference type="NCBI Taxonomy" id="408172"/>
    <lineage>
        <taxon>unclassified sequences</taxon>
        <taxon>metagenomes</taxon>
        <taxon>ecological metagenomes</taxon>
    </lineage>
</organism>
<dbReference type="InterPro" id="IPR014025">
    <property type="entry name" value="Glutaredoxin_subgr"/>
</dbReference>
<dbReference type="PRINTS" id="PR00160">
    <property type="entry name" value="GLUTAREDOXIN"/>
</dbReference>
<accession>A0A381STF5</accession>
<name>A0A381STF5_9ZZZZ</name>
<sequence>MKYEEIDIEERGWSREDLFDLTGGRTVPQIVIDGQPVGGYDELLKLDHEGKLNG</sequence>
<feature type="domain" description="Glutaredoxin" evidence="1">
    <location>
        <begin position="2"/>
        <end position="36"/>
    </location>
</feature>